<sequence length="129" mass="14164">MKGKNKISIAACSGMSPYGLVSRATSSDTVAETDNTISICMGATSADKDGFRNLIKKYPIIALSGCDGNCTQKILEQKGVKPLKNIIVMDELNKKDLKPTDVSRLDDNGEICVEYMKNKIKKELKEFEI</sequence>
<keyword evidence="2" id="KW-1185">Reference proteome</keyword>
<dbReference type="AlphaFoldDB" id="A0A8T5UX00"/>
<reference evidence="2" key="1">
    <citation type="journal article" date="2022" name="Microbiol. Resour. Announc.">
        <title>Draft Genome Sequence of a Methanogenic Archaeon from West Spitsbergen Permafrost.</title>
        <authorList>
            <person name="Trubitsyn V."/>
            <person name="Rivkina E."/>
            <person name="Shcherbakova V."/>
        </authorList>
    </citation>
    <scope>NUCLEOTIDE SEQUENCE [LARGE SCALE GENOMIC DNA]</scope>
    <source>
        <strain evidence="2">VT</strain>
    </source>
</reference>
<dbReference type="RefSeq" id="WP_223791978.1">
    <property type="nucleotide sequence ID" value="NZ_JAIOUQ010000013.1"/>
</dbReference>
<evidence type="ECO:0000313" key="2">
    <source>
        <dbReference type="Proteomes" id="UP000825933"/>
    </source>
</evidence>
<proteinExistence type="predicted"/>
<dbReference type="InterPro" id="IPR014958">
    <property type="entry name" value="DGC"/>
</dbReference>
<gene>
    <name evidence="1" type="ORF">K8N75_10295</name>
</gene>
<dbReference type="Pfam" id="PF08859">
    <property type="entry name" value="DGC"/>
    <property type="match status" value="1"/>
</dbReference>
<comment type="caution">
    <text evidence="1">The sequence shown here is derived from an EMBL/GenBank/DDBJ whole genome shotgun (WGS) entry which is preliminary data.</text>
</comment>
<evidence type="ECO:0000313" key="1">
    <source>
        <dbReference type="EMBL" id="MBZ2166426.1"/>
    </source>
</evidence>
<dbReference type="EMBL" id="JAIOUQ010000013">
    <property type="protein sequence ID" value="MBZ2166426.1"/>
    <property type="molecule type" value="Genomic_DNA"/>
</dbReference>
<protein>
    <submittedName>
        <fullName evidence="1">Putative zinc-binding protein</fullName>
    </submittedName>
</protein>
<name>A0A8T5UX00_9EURY</name>
<accession>A0A8T5UX00</accession>
<dbReference type="Proteomes" id="UP000825933">
    <property type="component" value="Unassembled WGS sequence"/>
</dbReference>
<organism evidence="1 2">
    <name type="scientific">Methanobacterium spitsbergense</name>
    <dbReference type="NCBI Taxonomy" id="2874285"/>
    <lineage>
        <taxon>Archaea</taxon>
        <taxon>Methanobacteriati</taxon>
        <taxon>Methanobacteriota</taxon>
        <taxon>Methanomada group</taxon>
        <taxon>Methanobacteria</taxon>
        <taxon>Methanobacteriales</taxon>
        <taxon>Methanobacteriaceae</taxon>
        <taxon>Methanobacterium</taxon>
    </lineage>
</organism>